<dbReference type="SUPFAM" id="SSF82866">
    <property type="entry name" value="Multidrug efflux transporter AcrB transmembrane domain"/>
    <property type="match status" value="2"/>
</dbReference>
<gene>
    <name evidence="8" type="ORF">K8I29_17855</name>
</gene>
<dbReference type="Pfam" id="PF03176">
    <property type="entry name" value="MMPL"/>
    <property type="match status" value="2"/>
</dbReference>
<dbReference type="PANTHER" id="PTHR33406:SF13">
    <property type="entry name" value="MEMBRANE PROTEIN YDFJ"/>
    <property type="match status" value="1"/>
</dbReference>
<feature type="transmembrane region" description="Helical" evidence="6">
    <location>
        <begin position="770"/>
        <end position="792"/>
    </location>
</feature>
<evidence type="ECO:0000256" key="6">
    <source>
        <dbReference type="SAM" id="Phobius"/>
    </source>
</evidence>
<evidence type="ECO:0000259" key="7">
    <source>
        <dbReference type="PROSITE" id="PS50156"/>
    </source>
</evidence>
<feature type="transmembrane region" description="Helical" evidence="6">
    <location>
        <begin position="300"/>
        <end position="322"/>
    </location>
</feature>
<feature type="transmembrane region" description="Helical" evidence="6">
    <location>
        <begin position="453"/>
        <end position="473"/>
    </location>
</feature>
<evidence type="ECO:0000256" key="2">
    <source>
        <dbReference type="ARBA" id="ARBA00022475"/>
    </source>
</evidence>
<organism evidence="8 9">
    <name type="scientific">Candidatus Nitrobium versatile</name>
    <dbReference type="NCBI Taxonomy" id="2884831"/>
    <lineage>
        <taxon>Bacteria</taxon>
        <taxon>Pseudomonadati</taxon>
        <taxon>Nitrospirota</taxon>
        <taxon>Nitrospiria</taxon>
        <taxon>Nitrospirales</taxon>
        <taxon>Nitrospiraceae</taxon>
        <taxon>Candidatus Nitrobium</taxon>
    </lineage>
</organism>
<comment type="subcellular location">
    <subcellularLocation>
        <location evidence="1">Cell membrane</location>
        <topology evidence="1">Multi-pass membrane protein</topology>
    </subcellularLocation>
</comment>
<feature type="transmembrane region" description="Helical" evidence="6">
    <location>
        <begin position="742"/>
        <end position="764"/>
    </location>
</feature>
<sequence length="868" mass="94191">MIVKWVAFVQRRHRMVLLAALILTVSALLYSVRTFAINTDFNSMISGSLRFRQLERDFSRAFPQMSDTIVLVIDADTAAHARSVRSRLAGLLRKEGTFFKSVYEPGGGEFFEKNGLLYLSVSELEELADALAAAQPLLAFLVDDLSLRGLFTVLGLAVEQAGGGGEQMLEVKSFSPLFSHLAASFEGVVANRPYRVPWESIMLGDTSARDERRQFIILQPVPEASSLSAGEAPLDAVRRIIREAGIAGEQGVTVRITGDAALARENLSEVERSVGLATLASLILVGITLYLGFGGSGRLIFVSLLTLLIGLIWTTGFALFAIGSLNLISVTFAVLFIGLGIDYSIQFCLRYRELIRGGAEQREGVAVTARGVGRSLLLSCITTAIGFYSFIPTAYAGVAELGLISGTGMFISFFTNLTVLPALLTLFPLKKGKEVLSAGGALTSFPYRHSRTILAAAVLLGAGSVVLLPKVYFDYNPLNLYAKTSEAVVTVKELFRETEAKPWTISVLVRGKEEAQRLAERISVLKEVSMTLTLFDFVPGRQSEKLALISEIALFMPPGLGSPGGVELPYGHKDKALEDFARILKKSPLVASKNPDPSAVRLSKALERFMSLFSGPGQGRTACAELERSVLSDLPALFRMLERSLEARAFTVEGLPRPLVEQYVARDGRYRVQVFPHENILQVDALARFVRAVQSVAPDATDAPVVIYESGRAVISSFQQATLSAFVVITIFLLLELRNLPVIVLMFIPLLFALLLTGASSVVLGLPLNFANVIVVPLLVGVGIHSGIIFILRYRVEPPPDGNMLRTSNARAVLFSTLTTLISTGSLAFSPHRGLASMGILLTLCFGFLLTGVLLLLPALLKKYPLRR</sequence>
<dbReference type="InterPro" id="IPR017841">
    <property type="entry name" value="Hopanoid_biosynth_HpnN"/>
</dbReference>
<dbReference type="PROSITE" id="PS50156">
    <property type="entry name" value="SSD"/>
    <property type="match status" value="1"/>
</dbReference>
<name>A0A953SGG3_9BACT</name>
<feature type="transmembrane region" description="Helical" evidence="6">
    <location>
        <begin position="717"/>
        <end position="735"/>
    </location>
</feature>
<dbReference type="InterPro" id="IPR004869">
    <property type="entry name" value="MMPL_dom"/>
</dbReference>
<keyword evidence="4 6" id="KW-1133">Transmembrane helix</keyword>
<evidence type="ECO:0000313" key="9">
    <source>
        <dbReference type="Proteomes" id="UP000705867"/>
    </source>
</evidence>
<reference evidence="8" key="1">
    <citation type="journal article" date="2021" name="bioRxiv">
        <title>Unraveling nitrogen, sulfur and carbon metabolic pathways and microbial community transcriptional responses to substrate deprivation and toxicity stresses in a bioreactor mimicking anoxic brackish coastal sediment conditions.</title>
        <authorList>
            <person name="Martins P.D."/>
            <person name="Echeveste M.J."/>
            <person name="Arshad A."/>
            <person name="Kurth J."/>
            <person name="Ouboter H."/>
            <person name="Jetten M.S.M."/>
            <person name="Welte C.U."/>
        </authorList>
    </citation>
    <scope>NUCLEOTIDE SEQUENCE</scope>
    <source>
        <strain evidence="8">MAG_39</strain>
    </source>
</reference>
<feature type="transmembrane region" description="Helical" evidence="6">
    <location>
        <begin position="328"/>
        <end position="351"/>
    </location>
</feature>
<feature type="transmembrane region" description="Helical" evidence="6">
    <location>
        <begin position="812"/>
        <end position="829"/>
    </location>
</feature>
<evidence type="ECO:0000256" key="4">
    <source>
        <dbReference type="ARBA" id="ARBA00022989"/>
    </source>
</evidence>
<reference evidence="8" key="2">
    <citation type="submission" date="2021-08" db="EMBL/GenBank/DDBJ databases">
        <authorList>
            <person name="Dalcin Martins P."/>
        </authorList>
    </citation>
    <scope>NUCLEOTIDE SEQUENCE</scope>
    <source>
        <strain evidence="8">MAG_39</strain>
    </source>
</reference>
<dbReference type="NCBIfam" id="TIGR03480">
    <property type="entry name" value="HpnN"/>
    <property type="match status" value="1"/>
</dbReference>
<protein>
    <submittedName>
        <fullName evidence="8">MMPL family transporter</fullName>
    </submittedName>
</protein>
<feature type="transmembrane region" description="Helical" evidence="6">
    <location>
        <begin position="372"/>
        <end position="391"/>
    </location>
</feature>
<feature type="transmembrane region" description="Helical" evidence="6">
    <location>
        <begin position="835"/>
        <end position="861"/>
    </location>
</feature>
<feature type="transmembrane region" description="Helical" evidence="6">
    <location>
        <begin position="403"/>
        <end position="427"/>
    </location>
</feature>
<feature type="domain" description="SSD" evidence="7">
    <location>
        <begin position="293"/>
        <end position="426"/>
    </location>
</feature>
<evidence type="ECO:0000313" key="8">
    <source>
        <dbReference type="EMBL" id="MBZ0158066.1"/>
    </source>
</evidence>
<keyword evidence="5 6" id="KW-0472">Membrane</keyword>
<dbReference type="EMBL" id="JAIOIV010000134">
    <property type="protein sequence ID" value="MBZ0158066.1"/>
    <property type="molecule type" value="Genomic_DNA"/>
</dbReference>
<accession>A0A953SGG3</accession>
<keyword evidence="2" id="KW-1003">Cell membrane</keyword>
<dbReference type="Gene3D" id="1.20.1640.10">
    <property type="entry name" value="Multidrug efflux transporter AcrB transmembrane domain"/>
    <property type="match status" value="2"/>
</dbReference>
<evidence type="ECO:0000256" key="5">
    <source>
        <dbReference type="ARBA" id="ARBA00023136"/>
    </source>
</evidence>
<dbReference type="AlphaFoldDB" id="A0A953SGG3"/>
<evidence type="ECO:0000256" key="1">
    <source>
        <dbReference type="ARBA" id="ARBA00004651"/>
    </source>
</evidence>
<keyword evidence="3 6" id="KW-0812">Transmembrane</keyword>
<evidence type="ECO:0000256" key="3">
    <source>
        <dbReference type="ARBA" id="ARBA00022692"/>
    </source>
</evidence>
<feature type="transmembrane region" description="Helical" evidence="6">
    <location>
        <begin position="274"/>
        <end position="293"/>
    </location>
</feature>
<dbReference type="GO" id="GO:0005886">
    <property type="term" value="C:plasma membrane"/>
    <property type="evidence" value="ECO:0007669"/>
    <property type="project" value="UniProtKB-SubCell"/>
</dbReference>
<dbReference type="PANTHER" id="PTHR33406">
    <property type="entry name" value="MEMBRANE PROTEIN MJ1562-RELATED"/>
    <property type="match status" value="1"/>
</dbReference>
<proteinExistence type="predicted"/>
<dbReference type="Proteomes" id="UP000705867">
    <property type="component" value="Unassembled WGS sequence"/>
</dbReference>
<dbReference type="InterPro" id="IPR000731">
    <property type="entry name" value="SSD"/>
</dbReference>
<comment type="caution">
    <text evidence="8">The sequence shown here is derived from an EMBL/GenBank/DDBJ whole genome shotgun (WGS) entry which is preliminary data.</text>
</comment>
<dbReference type="InterPro" id="IPR050545">
    <property type="entry name" value="Mycobact_MmpL"/>
</dbReference>